<reference evidence="2" key="1">
    <citation type="journal article" date="2022" name="Mol. Ecol. Resour.">
        <title>The genomes of chicory, endive, great burdock and yacon provide insights into Asteraceae palaeo-polyploidization history and plant inulin production.</title>
        <authorList>
            <person name="Fan W."/>
            <person name="Wang S."/>
            <person name="Wang H."/>
            <person name="Wang A."/>
            <person name="Jiang F."/>
            <person name="Liu H."/>
            <person name="Zhao H."/>
            <person name="Xu D."/>
            <person name="Zhang Y."/>
        </authorList>
    </citation>
    <scope>NUCLEOTIDE SEQUENCE [LARGE SCALE GENOMIC DNA]</scope>
    <source>
        <strain evidence="2">cv. Punajuju</strain>
    </source>
</reference>
<dbReference type="EMBL" id="CM042015">
    <property type="protein sequence ID" value="KAI3710654.1"/>
    <property type="molecule type" value="Genomic_DNA"/>
</dbReference>
<name>A0ACB9AK99_CICIN</name>
<organism evidence="1 2">
    <name type="scientific">Cichorium intybus</name>
    <name type="common">Chicory</name>
    <dbReference type="NCBI Taxonomy" id="13427"/>
    <lineage>
        <taxon>Eukaryota</taxon>
        <taxon>Viridiplantae</taxon>
        <taxon>Streptophyta</taxon>
        <taxon>Embryophyta</taxon>
        <taxon>Tracheophyta</taxon>
        <taxon>Spermatophyta</taxon>
        <taxon>Magnoliopsida</taxon>
        <taxon>eudicotyledons</taxon>
        <taxon>Gunneridae</taxon>
        <taxon>Pentapetalae</taxon>
        <taxon>asterids</taxon>
        <taxon>campanulids</taxon>
        <taxon>Asterales</taxon>
        <taxon>Asteraceae</taxon>
        <taxon>Cichorioideae</taxon>
        <taxon>Cichorieae</taxon>
        <taxon>Cichoriinae</taxon>
        <taxon>Cichorium</taxon>
    </lineage>
</organism>
<dbReference type="Proteomes" id="UP001055811">
    <property type="component" value="Linkage Group LG07"/>
</dbReference>
<accession>A0ACB9AK99</accession>
<proteinExistence type="predicted"/>
<gene>
    <name evidence="1" type="ORF">L2E82_40443</name>
</gene>
<reference evidence="1 2" key="2">
    <citation type="journal article" date="2022" name="Mol. Ecol. Resour.">
        <title>The genomes of chicory, endive, great burdock and yacon provide insights into Asteraceae paleo-polyploidization history and plant inulin production.</title>
        <authorList>
            <person name="Fan W."/>
            <person name="Wang S."/>
            <person name="Wang H."/>
            <person name="Wang A."/>
            <person name="Jiang F."/>
            <person name="Liu H."/>
            <person name="Zhao H."/>
            <person name="Xu D."/>
            <person name="Zhang Y."/>
        </authorList>
    </citation>
    <scope>NUCLEOTIDE SEQUENCE [LARGE SCALE GENOMIC DNA]</scope>
    <source>
        <strain evidence="2">cv. Punajuju</strain>
        <tissue evidence="1">Leaves</tissue>
    </source>
</reference>
<keyword evidence="2" id="KW-1185">Reference proteome</keyword>
<evidence type="ECO:0000313" key="2">
    <source>
        <dbReference type="Proteomes" id="UP001055811"/>
    </source>
</evidence>
<protein>
    <submittedName>
        <fullName evidence="1">Uncharacterized protein</fullName>
    </submittedName>
</protein>
<comment type="caution">
    <text evidence="1">The sequence shown here is derived from an EMBL/GenBank/DDBJ whole genome shotgun (WGS) entry which is preliminary data.</text>
</comment>
<evidence type="ECO:0000313" key="1">
    <source>
        <dbReference type="EMBL" id="KAI3710654.1"/>
    </source>
</evidence>
<sequence length="194" mass="21920">MLVQKRDPDAETNHIPPPTIRVWVKYGAIYHEININSQATFGESLISPLYQKLMYKDKTRDSKSCLDTVGVKDRSKIVLMEDPISQEKMFLEMRKNAKMEKGAKSISDISFELLLVCKEGIKGNGKEAITNFQPSNCGAYVSLEAIDEEASAHNLDLNLWNSPITDSPKANSQAQAFIWPNMYSGFNMISFFEM</sequence>